<accession>A0ABT6ARE0</accession>
<dbReference type="PANTHER" id="PTHR38785">
    <property type="entry name" value="HOMOLOG OF VIRK"/>
    <property type="match status" value="1"/>
</dbReference>
<dbReference type="PANTHER" id="PTHR38785:SF1">
    <property type="entry name" value="HOMOLOG OF VIRK"/>
    <property type="match status" value="1"/>
</dbReference>
<sequence>MQGPVSSLQWLSGISGRGFFQDIGPLFYFRYLATLAALSSFCHPPGGKRWWLRRIKLICLSAFRYASVRNWLQAVDSCALMQRVVTAKPALLERPYRPLGASGLSFRERVRTVLDHYRTLVALVPPALGERIYLDGGLECAMGEGRYTLRLGDSGPNPREGELAFYWRDTASGVCLSQLSFYLAQGKGGPEIFVGGLQGPMGENSRDLIRESTKACDGLRPKDAVMEALLGFAAILGARRIVGVSRRNHVGRQRNTPREIRSDYDGFWMECAGVPLACGNVEMPVNQPRRDAMELPSKKRAAYRRKLAQVDAIHAAVHDWLAVPAGARAVAPAPVLARIAPRVSREPLAA</sequence>
<organism evidence="1 2">
    <name type="scientific">Cupriavidus basilensis</name>
    <dbReference type="NCBI Taxonomy" id="68895"/>
    <lineage>
        <taxon>Bacteria</taxon>
        <taxon>Pseudomonadati</taxon>
        <taxon>Pseudomonadota</taxon>
        <taxon>Betaproteobacteria</taxon>
        <taxon>Burkholderiales</taxon>
        <taxon>Burkholderiaceae</taxon>
        <taxon>Cupriavidus</taxon>
    </lineage>
</organism>
<dbReference type="EMBL" id="JARJLM010000318">
    <property type="protein sequence ID" value="MDF3834958.1"/>
    <property type="molecule type" value="Genomic_DNA"/>
</dbReference>
<evidence type="ECO:0000313" key="1">
    <source>
        <dbReference type="EMBL" id="MDF3834958.1"/>
    </source>
</evidence>
<protein>
    <submittedName>
        <fullName evidence="1">VirK/YbjX family protein</fullName>
    </submittedName>
</protein>
<dbReference type="InterPro" id="IPR007488">
    <property type="entry name" value="DUF535"/>
</dbReference>
<gene>
    <name evidence="1" type="ORF">P3W85_18620</name>
</gene>
<name>A0ABT6ARE0_9BURK</name>
<comment type="caution">
    <text evidence="1">The sequence shown here is derived from an EMBL/GenBank/DDBJ whole genome shotgun (WGS) entry which is preliminary data.</text>
</comment>
<evidence type="ECO:0000313" key="2">
    <source>
        <dbReference type="Proteomes" id="UP001216674"/>
    </source>
</evidence>
<proteinExistence type="predicted"/>
<dbReference type="Proteomes" id="UP001216674">
    <property type="component" value="Unassembled WGS sequence"/>
</dbReference>
<keyword evidence="2" id="KW-1185">Reference proteome</keyword>
<reference evidence="1 2" key="1">
    <citation type="submission" date="2023-03" db="EMBL/GenBank/DDBJ databases">
        <title>Draft assemblies of triclosan tolerant bacteria isolated from returned activated sludge.</title>
        <authorList>
            <person name="Van Hamelsveld S."/>
        </authorList>
    </citation>
    <scope>NUCLEOTIDE SEQUENCE [LARGE SCALE GENOMIC DNA]</scope>
    <source>
        <strain evidence="1 2">GW210010_S58</strain>
    </source>
</reference>
<dbReference type="RefSeq" id="WP_276265883.1">
    <property type="nucleotide sequence ID" value="NZ_JARJLM010000318.1"/>
</dbReference>
<dbReference type="Pfam" id="PF04393">
    <property type="entry name" value="DUF535"/>
    <property type="match status" value="1"/>
</dbReference>